<feature type="domain" description="HTH arsR-type" evidence="5">
    <location>
        <begin position="30"/>
        <end position="101"/>
    </location>
</feature>
<keyword evidence="1" id="KW-0805">Transcription regulation</keyword>
<protein>
    <submittedName>
        <fullName evidence="6">Helix-turn-helix domain-containing protein</fullName>
    </submittedName>
</protein>
<dbReference type="Proteomes" id="UP000198983">
    <property type="component" value="Chromosome I"/>
</dbReference>
<dbReference type="SUPFAM" id="SSF46785">
    <property type="entry name" value="Winged helix' DNA-binding domain"/>
    <property type="match status" value="1"/>
</dbReference>
<dbReference type="STRING" id="117157.SAMN04489717_5598"/>
<organism evidence="6 7">
    <name type="scientific">Actinopolymorpha singaporensis</name>
    <dbReference type="NCBI Taxonomy" id="117157"/>
    <lineage>
        <taxon>Bacteria</taxon>
        <taxon>Bacillati</taxon>
        <taxon>Actinomycetota</taxon>
        <taxon>Actinomycetes</taxon>
        <taxon>Propionibacteriales</taxon>
        <taxon>Actinopolymorphaceae</taxon>
        <taxon>Actinopolymorpha</taxon>
    </lineage>
</organism>
<evidence type="ECO:0000313" key="7">
    <source>
        <dbReference type="Proteomes" id="UP000198983"/>
    </source>
</evidence>
<dbReference type="EMBL" id="LT629732">
    <property type="protein sequence ID" value="SDT22968.1"/>
    <property type="molecule type" value="Genomic_DNA"/>
</dbReference>
<dbReference type="AlphaFoldDB" id="A0A1H1YND1"/>
<dbReference type="InterPro" id="IPR011991">
    <property type="entry name" value="ArsR-like_HTH"/>
</dbReference>
<evidence type="ECO:0000256" key="2">
    <source>
        <dbReference type="ARBA" id="ARBA00023125"/>
    </source>
</evidence>
<keyword evidence="2" id="KW-0238">DNA-binding</keyword>
<dbReference type="SMART" id="SM00418">
    <property type="entry name" value="HTH_ARSR"/>
    <property type="match status" value="1"/>
</dbReference>
<dbReference type="OrthoDB" id="7945987at2"/>
<evidence type="ECO:0000256" key="1">
    <source>
        <dbReference type="ARBA" id="ARBA00023015"/>
    </source>
</evidence>
<keyword evidence="7" id="KW-1185">Reference proteome</keyword>
<dbReference type="InterPro" id="IPR051081">
    <property type="entry name" value="HTH_MetalResp_TranReg"/>
</dbReference>
<dbReference type="GO" id="GO:0003700">
    <property type="term" value="F:DNA-binding transcription factor activity"/>
    <property type="evidence" value="ECO:0007669"/>
    <property type="project" value="InterPro"/>
</dbReference>
<dbReference type="Pfam" id="PF12840">
    <property type="entry name" value="HTH_20"/>
    <property type="match status" value="1"/>
</dbReference>
<gene>
    <name evidence="6" type="ORF">SAMN04489717_5598</name>
</gene>
<dbReference type="PANTHER" id="PTHR33154:SF33">
    <property type="entry name" value="TRANSCRIPTIONAL REPRESSOR SDPR"/>
    <property type="match status" value="1"/>
</dbReference>
<evidence type="ECO:0000259" key="5">
    <source>
        <dbReference type="SMART" id="SM00418"/>
    </source>
</evidence>
<sequence>MARTAASGRTPSSRRPARRRRSQITLEDPRAIRALSHPARLTVIDELYGGRVATSTELAELTGLSPSAMSYHLRALADLGIVERDESAADGRARPWRAAARALNVSSLATRAQQAAVTLLSGALLDAQRAELDAYVAGESTLPAEWRGKVGLDTGTAYLTAAETEQLLTALHAAAEPFQRLGRRRREGTRRVRTSLLVVPIVD</sequence>
<evidence type="ECO:0000313" key="6">
    <source>
        <dbReference type="EMBL" id="SDT22968.1"/>
    </source>
</evidence>
<dbReference type="InterPro" id="IPR036388">
    <property type="entry name" value="WH-like_DNA-bd_sf"/>
</dbReference>
<dbReference type="Gene3D" id="1.10.10.10">
    <property type="entry name" value="Winged helix-like DNA-binding domain superfamily/Winged helix DNA-binding domain"/>
    <property type="match status" value="1"/>
</dbReference>
<dbReference type="GO" id="GO:0003677">
    <property type="term" value="F:DNA binding"/>
    <property type="evidence" value="ECO:0007669"/>
    <property type="project" value="UniProtKB-KW"/>
</dbReference>
<keyword evidence="3" id="KW-0804">Transcription</keyword>
<name>A0A1H1YND1_9ACTN</name>
<proteinExistence type="predicted"/>
<feature type="compositionally biased region" description="Low complexity" evidence="4">
    <location>
        <begin position="1"/>
        <end position="14"/>
    </location>
</feature>
<reference evidence="6 7" key="1">
    <citation type="submission" date="2016-10" db="EMBL/GenBank/DDBJ databases">
        <authorList>
            <person name="de Groot N.N."/>
        </authorList>
    </citation>
    <scope>NUCLEOTIDE SEQUENCE [LARGE SCALE GENOMIC DNA]</scope>
    <source>
        <strain evidence="6 7">DSM 22024</strain>
    </source>
</reference>
<dbReference type="RefSeq" id="WP_092656584.1">
    <property type="nucleotide sequence ID" value="NZ_LT629732.1"/>
</dbReference>
<accession>A0A1H1YND1</accession>
<evidence type="ECO:0000256" key="3">
    <source>
        <dbReference type="ARBA" id="ARBA00023163"/>
    </source>
</evidence>
<dbReference type="InterPro" id="IPR001845">
    <property type="entry name" value="HTH_ArsR_DNA-bd_dom"/>
</dbReference>
<evidence type="ECO:0000256" key="4">
    <source>
        <dbReference type="SAM" id="MobiDB-lite"/>
    </source>
</evidence>
<dbReference type="PANTHER" id="PTHR33154">
    <property type="entry name" value="TRANSCRIPTIONAL REGULATOR, ARSR FAMILY"/>
    <property type="match status" value="1"/>
</dbReference>
<feature type="region of interest" description="Disordered" evidence="4">
    <location>
        <begin position="1"/>
        <end position="22"/>
    </location>
</feature>
<dbReference type="CDD" id="cd00090">
    <property type="entry name" value="HTH_ARSR"/>
    <property type="match status" value="1"/>
</dbReference>
<dbReference type="InterPro" id="IPR036390">
    <property type="entry name" value="WH_DNA-bd_sf"/>
</dbReference>